<dbReference type="GO" id="GO:0009926">
    <property type="term" value="P:auxin polar transport"/>
    <property type="evidence" value="ECO:0007669"/>
    <property type="project" value="TreeGrafter"/>
</dbReference>
<evidence type="ECO:0000256" key="8">
    <source>
        <dbReference type="ARBA" id="ARBA00022989"/>
    </source>
</evidence>
<keyword evidence="6 12" id="KW-0863">Zinc-finger</keyword>
<feature type="region of interest" description="Disordered" evidence="15">
    <location>
        <begin position="1372"/>
        <end position="1404"/>
    </location>
</feature>
<evidence type="ECO:0000256" key="4">
    <source>
        <dbReference type="ARBA" id="ARBA00022692"/>
    </source>
</evidence>
<dbReference type="InterPro" id="IPR043145">
    <property type="entry name" value="Znf_ZZ_sf"/>
</dbReference>
<dbReference type="Proteomes" id="UP001151529">
    <property type="component" value="Chromosome 17"/>
</dbReference>
<feature type="zinc finger region" description="UBR-type" evidence="13">
    <location>
        <begin position="1414"/>
        <end position="1485"/>
    </location>
</feature>
<dbReference type="GO" id="GO:0009734">
    <property type="term" value="P:auxin-activated signaling pathway"/>
    <property type="evidence" value="ECO:0007669"/>
    <property type="project" value="UniProtKB-KW"/>
</dbReference>
<evidence type="ECO:0000256" key="14">
    <source>
        <dbReference type="PROSITE-ProRule" id="PRU01388"/>
    </source>
</evidence>
<evidence type="ECO:0000313" key="19">
    <source>
        <dbReference type="Proteomes" id="UP001151529"/>
    </source>
</evidence>
<dbReference type="OrthoDB" id="30336at2759"/>
<dbReference type="Pfam" id="PF24079">
    <property type="entry name" value="UBR4"/>
    <property type="match status" value="1"/>
</dbReference>
<dbReference type="CDD" id="cd02249">
    <property type="entry name" value="ZZ"/>
    <property type="match status" value="1"/>
</dbReference>
<organism evidence="18 19">
    <name type="scientific">Salix viminalis</name>
    <name type="common">Common osier</name>
    <name type="synonym">Basket willow</name>
    <dbReference type="NCBI Taxonomy" id="40686"/>
    <lineage>
        <taxon>Eukaryota</taxon>
        <taxon>Viridiplantae</taxon>
        <taxon>Streptophyta</taxon>
        <taxon>Embryophyta</taxon>
        <taxon>Tracheophyta</taxon>
        <taxon>Spermatophyta</taxon>
        <taxon>Magnoliopsida</taxon>
        <taxon>eudicotyledons</taxon>
        <taxon>Gunneridae</taxon>
        <taxon>Pentapetalae</taxon>
        <taxon>rosids</taxon>
        <taxon>fabids</taxon>
        <taxon>Malpighiales</taxon>
        <taxon>Salicaceae</taxon>
        <taxon>Saliceae</taxon>
        <taxon>Salix</taxon>
    </lineage>
</organism>
<comment type="similarity">
    <text evidence="2 14">Belongs to the UBR4 family.</text>
</comment>
<evidence type="ECO:0000256" key="15">
    <source>
        <dbReference type="SAM" id="MobiDB-lite"/>
    </source>
</evidence>
<feature type="compositionally biased region" description="Acidic residues" evidence="15">
    <location>
        <begin position="1380"/>
        <end position="1390"/>
    </location>
</feature>
<keyword evidence="3" id="KW-0217">Developmental protein</keyword>
<dbReference type="FunFam" id="3.30.60.90:FF:000010">
    <property type="entry name" value="auxin transport protein BIG"/>
    <property type="match status" value="1"/>
</dbReference>
<name>A0A9Q0PA25_SALVM</name>
<evidence type="ECO:0000256" key="3">
    <source>
        <dbReference type="ARBA" id="ARBA00022473"/>
    </source>
</evidence>
<dbReference type="GO" id="GO:0016020">
    <property type="term" value="C:membrane"/>
    <property type="evidence" value="ECO:0007669"/>
    <property type="project" value="UniProtKB-SubCell"/>
</dbReference>
<dbReference type="InterPro" id="IPR016024">
    <property type="entry name" value="ARM-type_fold"/>
</dbReference>
<dbReference type="SUPFAM" id="SSF57850">
    <property type="entry name" value="RING/U-box"/>
    <property type="match status" value="1"/>
</dbReference>
<evidence type="ECO:0000256" key="1">
    <source>
        <dbReference type="ARBA" id="ARBA00004141"/>
    </source>
</evidence>
<dbReference type="Pfam" id="PF00569">
    <property type="entry name" value="ZZ"/>
    <property type="match status" value="1"/>
</dbReference>
<keyword evidence="5" id="KW-0479">Metal-binding</keyword>
<dbReference type="InterPro" id="IPR056530">
    <property type="entry name" value="UBR4-like_dom"/>
</dbReference>
<dbReference type="PROSITE" id="PS01357">
    <property type="entry name" value="ZF_ZZ_1"/>
    <property type="match status" value="1"/>
</dbReference>
<feature type="domain" description="ZZ-type" evidence="16">
    <location>
        <begin position="2412"/>
        <end position="2471"/>
    </location>
</feature>
<accession>A0A9Q0PA25</accession>
<feature type="region of interest" description="Disordered" evidence="15">
    <location>
        <begin position="4730"/>
        <end position="4762"/>
    </location>
</feature>
<dbReference type="SMART" id="SM00396">
    <property type="entry name" value="ZnF_UBR1"/>
    <property type="match status" value="1"/>
</dbReference>
<dbReference type="PROSITE" id="PS52043">
    <property type="entry name" value="UBR4_E3"/>
    <property type="match status" value="1"/>
</dbReference>
<keyword evidence="9" id="KW-0472">Membrane</keyword>
<dbReference type="InterPro" id="IPR025704">
    <property type="entry name" value="E3_Ub_ligase_UBR4_C"/>
</dbReference>
<evidence type="ECO:0000256" key="6">
    <source>
        <dbReference type="ARBA" id="ARBA00022771"/>
    </source>
</evidence>
<keyword evidence="10" id="KW-0927">Auxin signaling pathway</keyword>
<evidence type="ECO:0000256" key="11">
    <source>
        <dbReference type="ARBA" id="ARBA00070858"/>
    </source>
</evidence>
<dbReference type="InterPro" id="IPR045189">
    <property type="entry name" value="UBR4-like"/>
</dbReference>
<evidence type="ECO:0000256" key="7">
    <source>
        <dbReference type="ARBA" id="ARBA00022833"/>
    </source>
</evidence>
<feature type="compositionally biased region" description="Polar residues" evidence="15">
    <location>
        <begin position="2940"/>
        <end position="2957"/>
    </location>
</feature>
<evidence type="ECO:0000256" key="10">
    <source>
        <dbReference type="ARBA" id="ARBA00023294"/>
    </source>
</evidence>
<keyword evidence="19" id="KW-1185">Reference proteome</keyword>
<reference evidence="18" key="1">
    <citation type="submission" date="2022-11" db="EMBL/GenBank/DDBJ databases">
        <authorList>
            <person name="Hyden B.L."/>
            <person name="Feng K."/>
            <person name="Yates T."/>
            <person name="Jawdy S."/>
            <person name="Smart L.B."/>
            <person name="Muchero W."/>
        </authorList>
    </citation>
    <scope>NUCLEOTIDE SEQUENCE</scope>
    <source>
        <tissue evidence="18">Shoot tip</tissue>
    </source>
</reference>
<reference evidence="18" key="2">
    <citation type="journal article" date="2023" name="Int. J. Mol. Sci.">
        <title>De Novo Assembly and Annotation of 11 Diverse Shrub Willow (Salix) Genomes Reveals Novel Gene Organization in Sex-Linked Regions.</title>
        <authorList>
            <person name="Hyden B."/>
            <person name="Feng K."/>
            <person name="Yates T.B."/>
            <person name="Jawdy S."/>
            <person name="Cereghino C."/>
            <person name="Smart L.B."/>
            <person name="Muchero W."/>
        </authorList>
    </citation>
    <scope>NUCLEOTIDE SEQUENCE [LARGE SCALE GENOMIC DNA]</scope>
    <source>
        <tissue evidence="18">Shoot tip</tissue>
    </source>
</reference>
<proteinExistence type="inferred from homology"/>
<dbReference type="PROSITE" id="PS51157">
    <property type="entry name" value="ZF_UBR"/>
    <property type="match status" value="1"/>
</dbReference>
<comment type="caution">
    <text evidence="18">The sequence shown here is derived from an EMBL/GenBank/DDBJ whole genome shotgun (WGS) entry which is preliminary data.</text>
</comment>
<keyword evidence="7" id="KW-0862">Zinc</keyword>
<dbReference type="InterPro" id="IPR003126">
    <property type="entry name" value="Znf_UBR"/>
</dbReference>
<dbReference type="GO" id="GO:0009506">
    <property type="term" value="C:plasmodesma"/>
    <property type="evidence" value="ECO:0007669"/>
    <property type="project" value="TreeGrafter"/>
</dbReference>
<dbReference type="GO" id="GO:0008270">
    <property type="term" value="F:zinc ion binding"/>
    <property type="evidence" value="ECO:0007669"/>
    <property type="project" value="UniProtKB-KW"/>
</dbReference>
<dbReference type="PANTHER" id="PTHR21725">
    <property type="entry name" value="E3 UBIQUITIN-PROTEIN LIGASE UBR4"/>
    <property type="match status" value="1"/>
</dbReference>
<keyword evidence="8" id="KW-1133">Transmembrane helix</keyword>
<comment type="subcellular location">
    <subcellularLocation>
        <location evidence="1">Membrane</location>
        <topology evidence="1">Multi-pass membrane protein</topology>
    </subcellularLocation>
</comment>
<gene>
    <name evidence="18" type="ORF">OIU85_008062</name>
</gene>
<dbReference type="SUPFAM" id="SSF48371">
    <property type="entry name" value="ARM repeat"/>
    <property type="match status" value="1"/>
</dbReference>
<feature type="region of interest" description="UBR4 E3 catalytic module" evidence="14">
    <location>
        <begin position="4352"/>
        <end position="4762"/>
    </location>
</feature>
<dbReference type="CDD" id="cd19681">
    <property type="entry name" value="UBR-box_BIG_like"/>
    <property type="match status" value="1"/>
</dbReference>
<evidence type="ECO:0000256" key="13">
    <source>
        <dbReference type="PROSITE-ProRule" id="PRU00508"/>
    </source>
</evidence>
<dbReference type="Pfam" id="PF13764">
    <property type="entry name" value="E3_UbLigase_R4"/>
    <property type="match status" value="1"/>
</dbReference>
<dbReference type="InterPro" id="IPR000433">
    <property type="entry name" value="Znf_ZZ"/>
</dbReference>
<evidence type="ECO:0000256" key="5">
    <source>
        <dbReference type="ARBA" id="ARBA00022723"/>
    </source>
</evidence>
<dbReference type="EMBL" id="JAPFFL010000013">
    <property type="protein sequence ID" value="KAJ6684430.1"/>
    <property type="molecule type" value="Genomic_DNA"/>
</dbReference>
<protein>
    <recommendedName>
        <fullName evidence="11">Auxin transport protein BIG</fullName>
    </recommendedName>
</protein>
<evidence type="ECO:0000256" key="2">
    <source>
        <dbReference type="ARBA" id="ARBA00009970"/>
    </source>
</evidence>
<dbReference type="GO" id="GO:0005829">
    <property type="term" value="C:cytosol"/>
    <property type="evidence" value="ECO:0007669"/>
    <property type="project" value="TreeGrafter"/>
</dbReference>
<keyword evidence="4" id="KW-0812">Transmembrane</keyword>
<evidence type="ECO:0000256" key="12">
    <source>
        <dbReference type="PROSITE-ProRule" id="PRU00228"/>
    </source>
</evidence>
<evidence type="ECO:0000259" key="17">
    <source>
        <dbReference type="PROSITE" id="PS51157"/>
    </source>
</evidence>
<evidence type="ECO:0000313" key="18">
    <source>
        <dbReference type="EMBL" id="KAJ6684430.1"/>
    </source>
</evidence>
<feature type="region of interest" description="Disordered" evidence="15">
    <location>
        <begin position="2940"/>
        <end position="2975"/>
    </location>
</feature>
<evidence type="ECO:0000256" key="9">
    <source>
        <dbReference type="ARBA" id="ARBA00023136"/>
    </source>
</evidence>
<dbReference type="Gene3D" id="3.30.60.90">
    <property type="match status" value="1"/>
</dbReference>
<evidence type="ECO:0000259" key="16">
    <source>
        <dbReference type="PROSITE" id="PS50135"/>
    </source>
</evidence>
<feature type="compositionally biased region" description="Low complexity" evidence="15">
    <location>
        <begin position="4733"/>
        <end position="4744"/>
    </location>
</feature>
<dbReference type="PANTHER" id="PTHR21725:SF1">
    <property type="entry name" value="E3 UBIQUITIN-PROTEIN LIGASE UBR4"/>
    <property type="match status" value="1"/>
</dbReference>
<sequence>MEADDLSVLHKSLFEDKLSATDLFLQKLRSDPSIKSALQRFYWILKRGVSLIDDDANNSERKLGFQLWTDSQIKSVVSLGIAIVSSSRSLSVEQAEPTVVAVVHQLVEFAVCYLEKAEFSGNDFSIQNTMAVLMELALVDGVDKVTNTLQSCSENSILELPMVSGDCCGMELDDHIKCSLQGVGCSIGEKPVDRLLMKLKSECLQPEWQASGISGHGQDLNNLIFLSQHWAVVHVDCVRRLMSCCHKLIELPDIPGEKIAGPDFCNGLSFGLRILKLLRNLIKHIPYIEYDASMLQEAASCAEAFPKLFRLQFDFVNNHTAVDGNLESLILSLLEEFLHVVQVIFCNTSALQNIQACVVASILDNLDSSIWRDDKSSTTTKPPLVYFPRTVLYVINLIQDIKRQAHQALDLNEFDTDVVGSSAEFLHDCPSCLAHFERVPLLKRFTAEELLRIIFSPSTQWMDNLMYLVSFLHSEGVKLRPKVERSHSSCSKANCSIEVENVVCHEDEALFGNLFSEGGRSVGSVDGYEQPVVAINSFSSNCNMPMQAATETLSFLKDSVFFHAWSPSIFEDGCKRLQENHIDTLLSILYCQGCRFLEDNSSDSCANLHEQRKTRHIHELCFELLRNLLTHHSLSDSLEEYLVEQILKVENDAFAYNDQTLTLLAHTLFSRVSVAGSQLRTKLYEGFAGFIVDKAKIVCSKCPSLKELIGSLPSVFHVEILLMAFHLSSTGEKAAHANLIFSSLRAVDAPSVGFSSTQLSCWALLVSRLISLLHHMMFYPRNCPSSFLLDLRSKLREAPICGSLLPTRVNDQLLSWVSIAMKNILGACAEEEPSVNTLINQMVDISALPPSLCRDELAIESLCLSWNDIYATFSWVLGFWERYCMKIKVPGVAPFWIENTASDNQFVAVAEGLTSCLIEAGQVSMLVRMLSTLLNRYLQAYQKAFLAIIDNDQHDVKSFPSLLLLKHSSFDKCLQDEVFKNGTSFCNLDYVFDLLSKLDVVVDKRAPDKLFRVENLREKVSLETEVMRQIIDSVMTIKFDRIFESLQGKCEDIVRNLGTGSELSDYTDLFLMKHMEGFLREIHGRGVSDSSIYEWIITKIINTADSLRKDPIKSVIFKFYLGAEDMPEMLKDFCGLQCGDLLVLIDSLDDCCSESVNGKVLSFFVDILSGDFCPDLKQKIRKKFFGMDLNDLSKWLEKRLLGCVVEASEGGNCAKGNSVTFRETTMSFILSLVSSPSEAHLVEHNHLFEAVLPSLDTAFLLFDVHIAKSYFHFAVQLCRGEYSMKLLLKKTTMLIKKLAGDEHLFPGLKFLFGFLGSLLSDFGSTKSSLEKTLGKPVLGGSIGAGSVAFKPLGSRKNSDTLVLSANQEGGSSALECDANSVDDDDDDGTSDGEVASIDKDEEEDTNSERVLASKVCTFTSSGSNFMEQHWYFCYTCDLTGSKGCCSVCAKVCHRGHRVVYSRSSRFFCDCGAGGVRGSSCQCLKARKFTGSDSAPIRNTSNFQSFLPFTADADQLPESDSVLDEDAAIDADNSLRLSIPKELQDRMPMLLEELDVEGQVLQICSTLLSSITSKRDPNLSIDKKVILGKDKVLSYGVELLQLKKAYKSGSLDLKIKADYSNAKDLRSHLTSGSLFKSLLSVNNRGRLAVGEGDKVAIFDVGQLIGQATTAPVTADKTNVKPLSRNVVRFEIVHLSFNSVVENYLAVAGYEDCHVLTLNPRGEVTDRLAIELALQGAYIRRVDWVPGSQVKLMVVTNRARMFLIVLSEQGSLFRLQLSVEGNVGATPLKEIIAIQDREINAKGSSLYFSSTYKLLMLSYQDGTTLMGRLSPDATSLTEISFVYEDEQDGRKRPAGLHRWKELLVGSGLFVCFSSMKSNAALAVSLGLHELHSQNMRHTVGATSLLVGLTAYKPLSKDKVHCLILHDDGSLQIYSHVPAGADTTASVTAEKVKKLGSGILNKAYAGVKPEFPLDFFEKTVCITADVKLGGDAIRNGDAEAAKHTLASEDGFLESPSPAGFKISVSNSNPDIVMVGFRVNVGNTSASHIPSDITIFQRAIKLDEGMRSWYDIPFTVAESLLADEEFMISVGPTFNGTALPRIDSLEVYGRAKDEFGWKEKMDAVLDMEARVLGSNSLLAGSGKKCRSLQSTSVQEQAVSDGLKLLSRLYSLRRSQEDEVKLDLSELKCKLLLETIFESDREPMLQAAACCVLQAVFPKKERYYQVKDAMRLHGVVKSTSALSSRLGVGGNTGGWIIEEFTAQMRAVSKIALHRRSNLALFLEMNGSEVVDGLMQVLWGILDLEQPDTQTLNNIVISSVELIYCYAECLTLHGKDSTGRSVAPAVLLFKKLLFSPNEAVQASSSLAISSRLLQVPFPKQTMLATDDVVDSMVSASGQAETVGGNAQVMIEEDSITSSVQYCCDGCSTVPILRRRWHCTVCPDFDLCENCYQVLDADRLPPPHSRDHPMTAIPIEMESLGGDGNEIHFSTDDASDLSLLPASTDVSKQNTTPSIHILEPNESGDFSASVTDTVSISASKRAVNSLLLSELLEQLKGWMETTSGVRAIPIMQLFYRLSSAAGGPFVNSSKPETLDFEKLIRWFLDEIDLNKPFVARTRSSFGEVAILVFMFFTLMLRNWHQPGSDVSVPKSSGNTDTHDKNIMQAASVASQYTLDGQEKNDFASQLLQACSSLRNQNFVNYLMDILQQLVHIFKSSTASFEATHGVSTSSGCGALLTVRRDLPAGNFSPFFSDSYAKAHRSDIFIDYHRLLLENAFRLVYTLVRPEKQDKTGEKEKVYKISSAKDLKLDGYQDVLCSYINNPHTAFVRRYARRLFLHLCGSKTHYYSVRDSWQFSSEVKKLYKHINKSGGLQSPISYERSVKIVKCLSTMAEVAAARPRNWQKYCLKHGDVLSFLMNGVFFFGEEFVIQTLKLLNLAFYSGKDMSHSTQKPESGDSGTSTNKSVAQALDSKKKKKGEDGTESGLEKSYLDMEAVVDIFADKGGDVLGQFVDCFLLEWNSSSVRTEAKSVLYGAWHHGKQPFKEAMLMALLQKVKNMPMYGQNIVEFTELVTWLLGKAPDNSLKQLSTGLIDRCLTPDVIRCIFETLHSQNELIANHPNSRIYNTLSGLVEFDGYYLESEPCVACSSPEVPYSRMKLESLKSEMKFTDNRIIVKCTGSYTIQTVTMNVHDARKSKSVKVLNLYYNNRPVADLSELKNNWSLWKRAKSCHLAFNQTELKVEFPIPITACNFMIELDSFYENLQALSLEPLQCPRCSRPVTDKHGICGNCHENAYQCRQCRNINYENLDSFLCNECGYSKYGRFEFNFMAKPSFTFDSMENDEDMKRGLAAIELESENAHRRYQQLLGFKKPLLKIVSSIGENEMDSQQKDSVQQMMVSLPGPSCKINRKIALLGVLYGEKCKAAFDSVSKSVQTLQGLRQVLMSYLHQKLSDGAVATSRFVISRSPNNCYGCATTFVTQCLEILQVLSKHLNLKKQLVTAGILPELFENNIHQGPKAARVQARAVLCAFSEGDINAVTELNSLIQKKVMYCLEHHRSMDIALATREELLLLSEVCSLADEFWESRLRVVFQLLFSSIKLGAKHPAIAEHIILPCLRIISQACTPPKPDTVDKEQGTGKSVSAAQLKDENNSSGFGSLSGFVSEWEKGASYLDFVRRQYKVSQAVKGLGQRSRSQRNEYLVLKYGLRWKRRASKTSKGGLFAFELGSWVTELVLSACSQSIRSEMCMLINLLCAQSSSRRFRLLNLLMALLPATLAAGESAAEYFELLFKMVASENARLFLTVRGCLTSICKLITQEVGNVESLERSLHIDISQGFILHKLIELLGKFLEVPNIRSSFMRDNLLSDVLEALIVTRGLIVQKTKLISDCNRLLKDLLDSLLLESSENKRQFIRACICGLQIHGEERKGRACLFILEQLCNLICPSKPESLNLLVLNKAHTQEEFIRGSMTKNPYSSAEVGPLMRDVKNKICNQLDLLALAEDDFAMELLVAGNIISLDLSIAQVYEQVWKKSNIQSSNAAANSTLLSASSVTSARDCPPMTVTYRLQGLDGEATEPMIKELEEDREESQDPEVEFAIAGAVRDCGGLEILLGMIQRLRDDFKSNQEQLVAVLNLLMHCCKIRENRRALLRLGALGLLLETARCAFSVDAMEPAEGILLIVESLTLEANESDNINIAQSALTVSSEETGTGEQAKKIVVMFLERLCHPSGLKKSNKQQRNTEMVARILPYLTYGEPAAMEALIQHFNPNLQDWRGFDQLQKQHQENPKDENITQKASKQRFTVENFVRVSESLKTSSCGERLKDIILEKGIIDVAVRHLRDSFAVTGQAGFKSSAEWSLGLKLPSVPHILSMLRGLSMGHLATQRSIDEGGILPLLHALEGVSGENEIGARAENLLDTLSNKEGKGDGFLEEKVCKLRHATRDEMRRRALRKREELLQGLGMRQELASDGGERIVVARPILEGLEDVEEEEDGLACMVCREGYSLRPTDLLGVYCFSKLVNLGVGSSGSARGECVYTTVSYFNIIHFQCHQEAKRADAALKNPKKEWEGATLRNNESLCNSLFPVNGPSVPLPQYIRYVDQYWDNLNALGRADGSRLRLLTYDIVLMLARFATGASFSVDCRGGGRESNSRFLPFMIQMARHLLEQGSPSQRRSMGKAVSSYIASSSSLDFKTPAAQPATGTEETVQFMMVNSLLSESYESWLQHRRSFLQRGIYHAYMQHTHGRPSSRASPTSSSMVRIESGSPEWKPRNRWS</sequence>
<feature type="domain" description="UBR-type" evidence="17">
    <location>
        <begin position="1414"/>
        <end position="1485"/>
    </location>
</feature>
<dbReference type="SMART" id="SM00291">
    <property type="entry name" value="ZnF_ZZ"/>
    <property type="match status" value="1"/>
</dbReference>
<dbReference type="PROSITE" id="PS50135">
    <property type="entry name" value="ZF_ZZ_2"/>
    <property type="match status" value="1"/>
</dbReference>